<feature type="transmembrane region" description="Helical" evidence="1">
    <location>
        <begin position="46"/>
        <end position="67"/>
    </location>
</feature>
<comment type="caution">
    <text evidence="2">The sequence shown here is derived from an EMBL/GenBank/DDBJ whole genome shotgun (WGS) entry which is preliminary data.</text>
</comment>
<dbReference type="RefSeq" id="WP_145343011.1">
    <property type="nucleotide sequence ID" value="NZ_SMLY01000071.1"/>
</dbReference>
<dbReference type="AlphaFoldDB" id="A0A562T1K8"/>
<dbReference type="EMBL" id="VLLF01000004">
    <property type="protein sequence ID" value="TWI87567.1"/>
    <property type="molecule type" value="Genomic_DNA"/>
</dbReference>
<keyword evidence="1" id="KW-0812">Transmembrane</keyword>
<dbReference type="OrthoDB" id="7679516at2"/>
<proteinExistence type="predicted"/>
<name>A0A562T1K8_9HYPH</name>
<accession>A0A562T1K8</accession>
<keyword evidence="1" id="KW-1133">Transmembrane helix</keyword>
<feature type="transmembrane region" description="Helical" evidence="1">
    <location>
        <begin position="6"/>
        <end position="25"/>
    </location>
</feature>
<protein>
    <submittedName>
        <fullName evidence="2">Uncharacterized protein</fullName>
    </submittedName>
</protein>
<keyword evidence="3" id="KW-1185">Reference proteome</keyword>
<evidence type="ECO:0000313" key="3">
    <source>
        <dbReference type="Proteomes" id="UP000320593"/>
    </source>
</evidence>
<evidence type="ECO:0000313" key="2">
    <source>
        <dbReference type="EMBL" id="TWI87567.1"/>
    </source>
</evidence>
<sequence length="72" mass="7849">MLEIIVIGAEALVVIWFAVFMTMIMSMYLDSRGMKQPVLTGAGRLLVLNAKFAFIVGMVALAALTVWEVTNA</sequence>
<organism evidence="2 3">
    <name type="scientific">Roseibium hamelinense</name>
    <dbReference type="NCBI Taxonomy" id="150831"/>
    <lineage>
        <taxon>Bacteria</taxon>
        <taxon>Pseudomonadati</taxon>
        <taxon>Pseudomonadota</taxon>
        <taxon>Alphaproteobacteria</taxon>
        <taxon>Hyphomicrobiales</taxon>
        <taxon>Stappiaceae</taxon>
        <taxon>Roseibium</taxon>
    </lineage>
</organism>
<evidence type="ECO:0000256" key="1">
    <source>
        <dbReference type="SAM" id="Phobius"/>
    </source>
</evidence>
<dbReference type="Proteomes" id="UP000320593">
    <property type="component" value="Unassembled WGS sequence"/>
</dbReference>
<reference evidence="2 3" key="1">
    <citation type="submission" date="2019-07" db="EMBL/GenBank/DDBJ databases">
        <title>Genomic Encyclopedia of Archaeal and Bacterial Type Strains, Phase II (KMG-II): from individual species to whole genera.</title>
        <authorList>
            <person name="Goeker M."/>
        </authorList>
    </citation>
    <scope>NUCLEOTIDE SEQUENCE [LARGE SCALE GENOMIC DNA]</scope>
    <source>
        <strain evidence="2 3">ATCC BAA-252</strain>
    </source>
</reference>
<keyword evidence="1" id="KW-0472">Membrane</keyword>
<gene>
    <name evidence="2" type="ORF">JM93_02133</name>
</gene>